<evidence type="ECO:0000313" key="2">
    <source>
        <dbReference type="EMBL" id="RPA82216.1"/>
    </source>
</evidence>
<dbReference type="PANTHER" id="PTHR12732">
    <property type="entry name" value="UNCHARACTERIZED PROTEASOME COMPONENT REGION PCI-CONTAINING"/>
    <property type="match status" value="1"/>
</dbReference>
<dbReference type="GO" id="GO:0070390">
    <property type="term" value="C:transcription export complex 2"/>
    <property type="evidence" value="ECO:0007669"/>
    <property type="project" value="TreeGrafter"/>
</dbReference>
<dbReference type="OrthoDB" id="5404651at2759"/>
<keyword evidence="3" id="KW-1185">Reference proteome</keyword>
<dbReference type="PANTHER" id="PTHR12732:SF8">
    <property type="entry name" value="NUCLEAR MRNA EXPORT PROTEIN THP1"/>
    <property type="match status" value="1"/>
</dbReference>
<dbReference type="Proteomes" id="UP000275078">
    <property type="component" value="Unassembled WGS sequence"/>
</dbReference>
<dbReference type="AlphaFoldDB" id="A0A3N4I9T1"/>
<proteinExistence type="predicted"/>
<dbReference type="EMBL" id="ML119673">
    <property type="protein sequence ID" value="RPA82216.1"/>
    <property type="molecule type" value="Genomic_DNA"/>
</dbReference>
<dbReference type="GO" id="GO:0000973">
    <property type="term" value="P:post-transcriptional tethering of RNA polymerase II gene DNA at nuclear periphery"/>
    <property type="evidence" value="ECO:0007669"/>
    <property type="project" value="TreeGrafter"/>
</dbReference>
<reference evidence="2 3" key="1">
    <citation type="journal article" date="2018" name="Nat. Ecol. Evol.">
        <title>Pezizomycetes genomes reveal the molecular basis of ectomycorrhizal truffle lifestyle.</title>
        <authorList>
            <person name="Murat C."/>
            <person name="Payen T."/>
            <person name="Noel B."/>
            <person name="Kuo A."/>
            <person name="Morin E."/>
            <person name="Chen J."/>
            <person name="Kohler A."/>
            <person name="Krizsan K."/>
            <person name="Balestrini R."/>
            <person name="Da Silva C."/>
            <person name="Montanini B."/>
            <person name="Hainaut M."/>
            <person name="Levati E."/>
            <person name="Barry K.W."/>
            <person name="Belfiori B."/>
            <person name="Cichocki N."/>
            <person name="Clum A."/>
            <person name="Dockter R.B."/>
            <person name="Fauchery L."/>
            <person name="Guy J."/>
            <person name="Iotti M."/>
            <person name="Le Tacon F."/>
            <person name="Lindquist E.A."/>
            <person name="Lipzen A."/>
            <person name="Malagnac F."/>
            <person name="Mello A."/>
            <person name="Molinier V."/>
            <person name="Miyauchi S."/>
            <person name="Poulain J."/>
            <person name="Riccioni C."/>
            <person name="Rubini A."/>
            <person name="Sitrit Y."/>
            <person name="Splivallo R."/>
            <person name="Traeger S."/>
            <person name="Wang M."/>
            <person name="Zifcakova L."/>
            <person name="Wipf D."/>
            <person name="Zambonelli A."/>
            <person name="Paolocci F."/>
            <person name="Nowrousian M."/>
            <person name="Ottonello S."/>
            <person name="Baldrian P."/>
            <person name="Spatafora J.W."/>
            <person name="Henrissat B."/>
            <person name="Nagy L.G."/>
            <person name="Aury J.M."/>
            <person name="Wincker P."/>
            <person name="Grigoriev I.V."/>
            <person name="Bonfante P."/>
            <person name="Martin F.M."/>
        </authorList>
    </citation>
    <scope>NUCLEOTIDE SEQUENCE [LARGE SCALE GENOMIC DNA]</scope>
    <source>
        <strain evidence="2 3">RN42</strain>
    </source>
</reference>
<dbReference type="InterPro" id="IPR045114">
    <property type="entry name" value="Csn12-like"/>
</dbReference>
<evidence type="ECO:0000313" key="3">
    <source>
        <dbReference type="Proteomes" id="UP000275078"/>
    </source>
</evidence>
<accession>A0A3N4I9T1</accession>
<evidence type="ECO:0008006" key="4">
    <source>
        <dbReference type="Google" id="ProtNLM"/>
    </source>
</evidence>
<dbReference type="SMART" id="SM00753">
    <property type="entry name" value="PAM"/>
    <property type="match status" value="1"/>
</dbReference>
<organism evidence="2 3">
    <name type="scientific">Ascobolus immersus RN42</name>
    <dbReference type="NCBI Taxonomy" id="1160509"/>
    <lineage>
        <taxon>Eukaryota</taxon>
        <taxon>Fungi</taxon>
        <taxon>Dikarya</taxon>
        <taxon>Ascomycota</taxon>
        <taxon>Pezizomycotina</taxon>
        <taxon>Pezizomycetes</taxon>
        <taxon>Pezizales</taxon>
        <taxon>Ascobolaceae</taxon>
        <taxon>Ascobolus</taxon>
    </lineage>
</organism>
<gene>
    <name evidence="2" type="ORF">BJ508DRAFT_375908</name>
</gene>
<dbReference type="GO" id="GO:0003690">
    <property type="term" value="F:double-stranded DNA binding"/>
    <property type="evidence" value="ECO:0007669"/>
    <property type="project" value="InterPro"/>
</dbReference>
<sequence length="557" mass="61999">MPPPRQNRSNGNGDNGGGRGRGRGGNRGGRGGGHRRNYNSGMDSATESETEGEYTAAAPAVRRSNGGGPKQPARADAPLTEQFLQTVLQAYQSGDTSFMKTLFMLAPQQIANTPIVLQLQTELATLGRIDPGYPARRANTLLGEDGQPLADQVAEYLLYLMDLDVASILRRDVDALEGWVALFKTFMLKTANTLSSRDGALTVPGLKVMTRWFIEACRLCDEAKNDPKQTHLNTAANITLRIFNACLADRGPEIGKRSGVLYMANLLMRLYYKLNQRKLIPTVHNNIAASVVPNEYSLYPKSDQSTYFYYIGRHDFFQENFAAAMAQFDKAYYMVDPNEPALVPQRRQFLIHLMACKMVLGEMPSDTLLSRPEAADLGLFREIRRAIRTGNIRQFKRLMDDYEDVLCRWKIYTPIRDYCGDMAWRGLIRELFILNVQANPRANSFLLQFAHLQSIINNVLFPADPNAPFDPYSIDNIEYSLLDTERLIARLIGKGLILGNINRDHEAAVLPIKGAFPDVSAAQRAEYSGKEVEKPMPGGVQKLGGVIRLSGLKPIGS</sequence>
<name>A0A3N4I9T1_ASCIM</name>
<evidence type="ECO:0000256" key="1">
    <source>
        <dbReference type="SAM" id="MobiDB-lite"/>
    </source>
</evidence>
<feature type="region of interest" description="Disordered" evidence="1">
    <location>
        <begin position="1"/>
        <end position="75"/>
    </location>
</feature>
<dbReference type="STRING" id="1160509.A0A3N4I9T1"/>
<dbReference type="GO" id="GO:0006368">
    <property type="term" value="P:transcription elongation by RNA polymerase II"/>
    <property type="evidence" value="ECO:0007669"/>
    <property type="project" value="TreeGrafter"/>
</dbReference>
<dbReference type="GO" id="GO:0016973">
    <property type="term" value="P:poly(A)+ mRNA export from nucleus"/>
    <property type="evidence" value="ECO:0007669"/>
    <property type="project" value="TreeGrafter"/>
</dbReference>
<dbReference type="GO" id="GO:0003723">
    <property type="term" value="F:RNA binding"/>
    <property type="evidence" value="ECO:0007669"/>
    <property type="project" value="InterPro"/>
</dbReference>
<feature type="compositionally biased region" description="Gly residues" evidence="1">
    <location>
        <begin position="13"/>
        <end position="31"/>
    </location>
</feature>
<protein>
    <recommendedName>
        <fullName evidence="4">PCI domain-containing protein</fullName>
    </recommendedName>
</protein>